<accession>A0A2A2IFW5</accession>
<dbReference type="Proteomes" id="UP000218887">
    <property type="component" value="Unassembled WGS sequence"/>
</dbReference>
<keyword evidence="2" id="KW-1185">Reference proteome</keyword>
<organism evidence="1 2">
    <name type="scientific">Virgibacillus profundi</name>
    <dbReference type="NCBI Taxonomy" id="2024555"/>
    <lineage>
        <taxon>Bacteria</taxon>
        <taxon>Bacillati</taxon>
        <taxon>Bacillota</taxon>
        <taxon>Bacilli</taxon>
        <taxon>Bacillales</taxon>
        <taxon>Bacillaceae</taxon>
        <taxon>Virgibacillus</taxon>
    </lineage>
</organism>
<name>A0A2A2IFW5_9BACI</name>
<comment type="caution">
    <text evidence="1">The sequence shown here is derived from an EMBL/GenBank/DDBJ whole genome shotgun (WGS) entry which is preliminary data.</text>
</comment>
<protein>
    <submittedName>
        <fullName evidence="1">Uncharacterized protein</fullName>
    </submittedName>
</protein>
<gene>
    <name evidence="1" type="ORF">CIL05_07255</name>
</gene>
<sequence length="105" mass="12582">MTNCKICGNHMGMYFQYAGRVIDVDCERFGIYCRRCAMVDTEKLQSKRFVEYYKDNAIYMKEGNYYPYWECPYHFKNIEDVRARIDDSHAAIVDMENLKFVNSLK</sequence>
<dbReference type="RefSeq" id="WP_133065298.1">
    <property type="nucleotide sequence ID" value="NZ_NPOA01000004.1"/>
</dbReference>
<dbReference type="EMBL" id="NPOA01000004">
    <property type="protein sequence ID" value="PAV30258.1"/>
    <property type="molecule type" value="Genomic_DNA"/>
</dbReference>
<dbReference type="AlphaFoldDB" id="A0A2A2IFW5"/>
<evidence type="ECO:0000313" key="1">
    <source>
        <dbReference type="EMBL" id="PAV30258.1"/>
    </source>
</evidence>
<reference evidence="1 2" key="1">
    <citation type="submission" date="2017-08" db="EMBL/GenBank/DDBJ databases">
        <title>Virgibacillus indicus sp. nov. and Virgibacillus profoundi sp. nov, two moderately halophilic bacteria isolated from marine sediment by using the Microfluidic Streak Plate.</title>
        <authorList>
            <person name="Xu B."/>
            <person name="Hu B."/>
            <person name="Wang J."/>
            <person name="Zhu Y."/>
            <person name="Huang L."/>
            <person name="Du W."/>
            <person name="Huang Y."/>
        </authorList>
    </citation>
    <scope>NUCLEOTIDE SEQUENCE [LARGE SCALE GENOMIC DNA]</scope>
    <source>
        <strain evidence="1 2">IO3-P3-H5</strain>
    </source>
</reference>
<evidence type="ECO:0000313" key="2">
    <source>
        <dbReference type="Proteomes" id="UP000218887"/>
    </source>
</evidence>
<proteinExistence type="predicted"/>